<accession>A0A6N2K796</accession>
<evidence type="ECO:0000313" key="1">
    <source>
        <dbReference type="EMBL" id="VFU21811.1"/>
    </source>
</evidence>
<organism evidence="1">
    <name type="scientific">Salix viminalis</name>
    <name type="common">Common osier</name>
    <name type="synonym">Basket willow</name>
    <dbReference type="NCBI Taxonomy" id="40686"/>
    <lineage>
        <taxon>Eukaryota</taxon>
        <taxon>Viridiplantae</taxon>
        <taxon>Streptophyta</taxon>
        <taxon>Embryophyta</taxon>
        <taxon>Tracheophyta</taxon>
        <taxon>Spermatophyta</taxon>
        <taxon>Magnoliopsida</taxon>
        <taxon>eudicotyledons</taxon>
        <taxon>Gunneridae</taxon>
        <taxon>Pentapetalae</taxon>
        <taxon>rosids</taxon>
        <taxon>fabids</taxon>
        <taxon>Malpighiales</taxon>
        <taxon>Salicaceae</taxon>
        <taxon>Saliceae</taxon>
        <taxon>Salix</taxon>
    </lineage>
</organism>
<dbReference type="EMBL" id="CAADRP010000014">
    <property type="protein sequence ID" value="VFU21811.1"/>
    <property type="molecule type" value="Genomic_DNA"/>
</dbReference>
<gene>
    <name evidence="1" type="ORF">SVIM_LOCUS17049</name>
</gene>
<protein>
    <submittedName>
        <fullName evidence="1">Uncharacterized protein</fullName>
    </submittedName>
</protein>
<sequence>MEKIKMTASKTITTTAFFTLSLDNLQELILSTTLIASPIIFCKRRENEGSVSLGYLPLLYSDDVLALDGTSGNKPLCLEEKLVSIKVAEDVGIPCLWVENSFTLLWFGYLQEEDDYKVIRCFRMYDKPFVDIDSYELEDFGGIPSELQAAIFLGNIFSYPENAHIPTPSITNKPETRTTEQRLYISHSKDQNFVSDFGGR</sequence>
<proteinExistence type="predicted"/>
<name>A0A6N2K796_SALVM</name>
<dbReference type="AlphaFoldDB" id="A0A6N2K796"/>
<reference evidence="1" key="1">
    <citation type="submission" date="2019-03" db="EMBL/GenBank/DDBJ databases">
        <authorList>
            <person name="Mank J."/>
            <person name="Almeida P."/>
        </authorList>
    </citation>
    <scope>NUCLEOTIDE SEQUENCE</scope>
    <source>
        <strain evidence="1">78183</strain>
    </source>
</reference>